<organism evidence="1 2">
    <name type="scientific">Paraglaciecola mesophila</name>
    <dbReference type="NCBI Taxonomy" id="197222"/>
    <lineage>
        <taxon>Bacteria</taxon>
        <taxon>Pseudomonadati</taxon>
        <taxon>Pseudomonadota</taxon>
        <taxon>Gammaproteobacteria</taxon>
        <taxon>Alteromonadales</taxon>
        <taxon>Alteromonadaceae</taxon>
        <taxon>Paraglaciecola</taxon>
    </lineage>
</organism>
<gene>
    <name evidence="1" type="ORF">WNY77_00875</name>
</gene>
<reference evidence="1 2" key="1">
    <citation type="submission" date="2024-03" db="EMBL/GenBank/DDBJ databases">
        <title>Community enrichment and isolation of bacterial strains for fucoidan degradation.</title>
        <authorList>
            <person name="Sichert A."/>
        </authorList>
    </citation>
    <scope>NUCLEOTIDE SEQUENCE [LARGE SCALE GENOMIC DNA]</scope>
    <source>
        <strain evidence="1 2">AS12</strain>
    </source>
</reference>
<proteinExistence type="predicted"/>
<dbReference type="EMBL" id="JBBMQS010000001">
    <property type="protein sequence ID" value="MEM5495938.1"/>
    <property type="molecule type" value="Genomic_DNA"/>
</dbReference>
<evidence type="ECO:0000313" key="1">
    <source>
        <dbReference type="EMBL" id="MEM5495938.1"/>
    </source>
</evidence>
<sequence>MISYNLKVLKKPEIKVITTDGNTAQFEKIRDGLLPPYFNLGKRSVGLFEHECLTIVAARAAGKSDDEIRQIVKALIKHRESSVNDLLKYLVEKS</sequence>
<protein>
    <submittedName>
        <fullName evidence="1">Uncharacterized protein</fullName>
    </submittedName>
</protein>
<comment type="caution">
    <text evidence="1">The sequence shown here is derived from an EMBL/GenBank/DDBJ whole genome shotgun (WGS) entry which is preliminary data.</text>
</comment>
<dbReference type="Proteomes" id="UP001461163">
    <property type="component" value="Unassembled WGS sequence"/>
</dbReference>
<evidence type="ECO:0000313" key="2">
    <source>
        <dbReference type="Proteomes" id="UP001461163"/>
    </source>
</evidence>
<accession>A0ABU9SPY2</accession>
<keyword evidence="2" id="KW-1185">Reference proteome</keyword>
<name>A0ABU9SPY2_9ALTE</name>
<dbReference type="RefSeq" id="WP_052081664.1">
    <property type="nucleotide sequence ID" value="NZ_JBBMQS010000001.1"/>
</dbReference>